<dbReference type="Proteomes" id="UP000828941">
    <property type="component" value="Chromosome 12"/>
</dbReference>
<keyword evidence="2" id="KW-1185">Reference proteome</keyword>
<protein>
    <submittedName>
        <fullName evidence="1">Uncharacterized protein</fullName>
    </submittedName>
</protein>
<proteinExistence type="predicted"/>
<evidence type="ECO:0000313" key="2">
    <source>
        <dbReference type="Proteomes" id="UP000828941"/>
    </source>
</evidence>
<sequence length="267" mass="29610">MGEQEIPASAEKESVSQDTPLPTSSSSNSLPLIPITTIDDNTTYQDSPSPTPDQMEQVFRHLELHPVPFFHPSASNHVPRPVAAAAGSLVSSTGGETDSSSSSGASYGGLTQQELPSLLHNKTFMNPNFKLNVAVTQCIDEGIQFLGLAAVVRDSDSFVRQAMTLTWDPNLNPNLDFAEYYIFNRGIALCALSRYRRLVAETQALWLVTRYQRGFYPGLFDSFQVRHVSENDNHLARAFAAMALQIENVYWTPQQIMQFFGSLRLPH</sequence>
<dbReference type="EMBL" id="CM039437">
    <property type="protein sequence ID" value="KAI4305461.1"/>
    <property type="molecule type" value="Genomic_DNA"/>
</dbReference>
<gene>
    <name evidence="1" type="ORF">L6164_028826</name>
</gene>
<comment type="caution">
    <text evidence="1">The sequence shown here is derived from an EMBL/GenBank/DDBJ whole genome shotgun (WGS) entry which is preliminary data.</text>
</comment>
<name>A0ACB9L7R4_BAUVA</name>
<reference evidence="1 2" key="1">
    <citation type="journal article" date="2022" name="DNA Res.">
        <title>Chromosomal-level genome assembly of the orchid tree Bauhinia variegata (Leguminosae; Cercidoideae) supports the allotetraploid origin hypothesis of Bauhinia.</title>
        <authorList>
            <person name="Zhong Y."/>
            <person name="Chen Y."/>
            <person name="Zheng D."/>
            <person name="Pang J."/>
            <person name="Liu Y."/>
            <person name="Luo S."/>
            <person name="Meng S."/>
            <person name="Qian L."/>
            <person name="Wei D."/>
            <person name="Dai S."/>
            <person name="Zhou R."/>
        </authorList>
    </citation>
    <scope>NUCLEOTIDE SEQUENCE [LARGE SCALE GENOMIC DNA]</scope>
    <source>
        <strain evidence="1">BV-YZ2020</strain>
    </source>
</reference>
<organism evidence="1 2">
    <name type="scientific">Bauhinia variegata</name>
    <name type="common">Purple orchid tree</name>
    <name type="synonym">Phanera variegata</name>
    <dbReference type="NCBI Taxonomy" id="167791"/>
    <lineage>
        <taxon>Eukaryota</taxon>
        <taxon>Viridiplantae</taxon>
        <taxon>Streptophyta</taxon>
        <taxon>Embryophyta</taxon>
        <taxon>Tracheophyta</taxon>
        <taxon>Spermatophyta</taxon>
        <taxon>Magnoliopsida</taxon>
        <taxon>eudicotyledons</taxon>
        <taxon>Gunneridae</taxon>
        <taxon>Pentapetalae</taxon>
        <taxon>rosids</taxon>
        <taxon>fabids</taxon>
        <taxon>Fabales</taxon>
        <taxon>Fabaceae</taxon>
        <taxon>Cercidoideae</taxon>
        <taxon>Cercideae</taxon>
        <taxon>Bauhiniinae</taxon>
        <taxon>Bauhinia</taxon>
    </lineage>
</organism>
<evidence type="ECO:0000313" key="1">
    <source>
        <dbReference type="EMBL" id="KAI4305461.1"/>
    </source>
</evidence>
<accession>A0ACB9L7R4</accession>